<reference evidence="1 2" key="1">
    <citation type="journal article" date="2008" name="Nature">
        <title>The genome of the model beetle and pest Tribolium castaneum.</title>
        <authorList>
            <consortium name="Tribolium Genome Sequencing Consortium"/>
            <person name="Richards S."/>
            <person name="Gibbs R.A."/>
            <person name="Weinstock G.M."/>
            <person name="Brown S.J."/>
            <person name="Denell R."/>
            <person name="Beeman R.W."/>
            <person name="Gibbs R."/>
            <person name="Beeman R.W."/>
            <person name="Brown S.J."/>
            <person name="Bucher G."/>
            <person name="Friedrich M."/>
            <person name="Grimmelikhuijzen C.J."/>
            <person name="Klingler M."/>
            <person name="Lorenzen M."/>
            <person name="Richards S."/>
            <person name="Roth S."/>
            <person name="Schroder R."/>
            <person name="Tautz D."/>
            <person name="Zdobnov E.M."/>
            <person name="Muzny D."/>
            <person name="Gibbs R.A."/>
            <person name="Weinstock G.M."/>
            <person name="Attaway T."/>
            <person name="Bell S."/>
            <person name="Buhay C.J."/>
            <person name="Chandrabose M.N."/>
            <person name="Chavez D."/>
            <person name="Clerk-Blankenburg K.P."/>
            <person name="Cree A."/>
            <person name="Dao M."/>
            <person name="Davis C."/>
            <person name="Chacko J."/>
            <person name="Dinh H."/>
            <person name="Dugan-Rocha S."/>
            <person name="Fowler G."/>
            <person name="Garner T.T."/>
            <person name="Garnes J."/>
            <person name="Gnirke A."/>
            <person name="Hawes A."/>
            <person name="Hernandez J."/>
            <person name="Hines S."/>
            <person name="Holder M."/>
            <person name="Hume J."/>
            <person name="Jhangiani S.N."/>
            <person name="Joshi V."/>
            <person name="Khan Z.M."/>
            <person name="Jackson L."/>
            <person name="Kovar C."/>
            <person name="Kowis A."/>
            <person name="Lee S."/>
            <person name="Lewis L.R."/>
            <person name="Margolis J."/>
            <person name="Morgan M."/>
            <person name="Nazareth L.V."/>
            <person name="Nguyen N."/>
            <person name="Okwuonu G."/>
            <person name="Parker D."/>
            <person name="Richards S."/>
            <person name="Ruiz S.J."/>
            <person name="Santibanez J."/>
            <person name="Savard J."/>
            <person name="Scherer S.E."/>
            <person name="Schneider B."/>
            <person name="Sodergren E."/>
            <person name="Tautz D."/>
            <person name="Vattahil S."/>
            <person name="Villasana D."/>
            <person name="White C.S."/>
            <person name="Wright R."/>
            <person name="Park Y."/>
            <person name="Beeman R.W."/>
            <person name="Lord J."/>
            <person name="Oppert B."/>
            <person name="Lorenzen M."/>
            <person name="Brown S."/>
            <person name="Wang L."/>
            <person name="Savard J."/>
            <person name="Tautz D."/>
            <person name="Richards S."/>
            <person name="Weinstock G."/>
            <person name="Gibbs R.A."/>
            <person name="Liu Y."/>
            <person name="Worley K."/>
            <person name="Weinstock G."/>
            <person name="Elsik C.G."/>
            <person name="Reese J.T."/>
            <person name="Elhaik E."/>
            <person name="Landan G."/>
            <person name="Graur D."/>
            <person name="Arensburger P."/>
            <person name="Atkinson P."/>
            <person name="Beeman R.W."/>
            <person name="Beidler J."/>
            <person name="Brown S.J."/>
            <person name="Demuth J.P."/>
            <person name="Drury D.W."/>
            <person name="Du Y.Z."/>
            <person name="Fujiwara H."/>
            <person name="Lorenzen M."/>
            <person name="Maselli V."/>
            <person name="Osanai M."/>
            <person name="Park Y."/>
            <person name="Robertson H.M."/>
            <person name="Tu Z."/>
            <person name="Wang J.J."/>
            <person name="Wang S."/>
            <person name="Richards S."/>
            <person name="Song H."/>
            <person name="Zhang L."/>
            <person name="Sodergren E."/>
            <person name="Werner D."/>
            <person name="Stanke M."/>
            <person name="Morgenstern B."/>
            <person name="Solovyev V."/>
            <person name="Kosarev P."/>
            <person name="Brown G."/>
            <person name="Chen H.C."/>
            <person name="Ermolaeva O."/>
            <person name="Hlavina W."/>
            <person name="Kapustin Y."/>
            <person name="Kiryutin B."/>
            <person name="Kitts P."/>
            <person name="Maglott D."/>
            <person name="Pruitt K."/>
            <person name="Sapojnikov V."/>
            <person name="Souvorov A."/>
            <person name="Mackey A.J."/>
            <person name="Waterhouse R.M."/>
            <person name="Wyder S."/>
            <person name="Zdobnov E.M."/>
            <person name="Zdobnov E.M."/>
            <person name="Wyder S."/>
            <person name="Kriventseva E.V."/>
            <person name="Kadowaki T."/>
            <person name="Bork P."/>
            <person name="Aranda M."/>
            <person name="Bao R."/>
            <person name="Beermann A."/>
            <person name="Berns N."/>
            <person name="Bolognesi R."/>
            <person name="Bonneton F."/>
            <person name="Bopp D."/>
            <person name="Brown S.J."/>
            <person name="Bucher G."/>
            <person name="Butts T."/>
            <person name="Chaumot A."/>
            <person name="Denell R.E."/>
            <person name="Ferrier D.E."/>
            <person name="Friedrich M."/>
            <person name="Gordon C.M."/>
            <person name="Jindra M."/>
            <person name="Klingler M."/>
            <person name="Lan Q."/>
            <person name="Lattorff H.M."/>
            <person name="Laudet V."/>
            <person name="von Levetsow C."/>
            <person name="Liu Z."/>
            <person name="Lutz R."/>
            <person name="Lynch J.A."/>
            <person name="da Fonseca R.N."/>
            <person name="Posnien N."/>
            <person name="Reuter R."/>
            <person name="Roth S."/>
            <person name="Savard J."/>
            <person name="Schinko J.B."/>
            <person name="Schmitt C."/>
            <person name="Schoppmeier M."/>
            <person name="Schroder R."/>
            <person name="Shippy T.D."/>
            <person name="Simonnet F."/>
            <person name="Marques-Souza H."/>
            <person name="Tautz D."/>
            <person name="Tomoyasu Y."/>
            <person name="Trauner J."/>
            <person name="Van der Zee M."/>
            <person name="Vervoort M."/>
            <person name="Wittkopp N."/>
            <person name="Wimmer E.A."/>
            <person name="Yang X."/>
            <person name="Jones A.K."/>
            <person name="Sattelle D.B."/>
            <person name="Ebert P.R."/>
            <person name="Nelson D."/>
            <person name="Scott J.G."/>
            <person name="Beeman R.W."/>
            <person name="Muthukrishnan S."/>
            <person name="Kramer K.J."/>
            <person name="Arakane Y."/>
            <person name="Beeman R.W."/>
            <person name="Zhu Q."/>
            <person name="Hogenkamp D."/>
            <person name="Dixit R."/>
            <person name="Oppert B."/>
            <person name="Jiang H."/>
            <person name="Zou Z."/>
            <person name="Marshall J."/>
            <person name="Elpidina E."/>
            <person name="Vinokurov K."/>
            <person name="Oppert C."/>
            <person name="Zou Z."/>
            <person name="Evans J."/>
            <person name="Lu Z."/>
            <person name="Zhao P."/>
            <person name="Sumathipala N."/>
            <person name="Altincicek B."/>
            <person name="Vilcinskas A."/>
            <person name="Williams M."/>
            <person name="Hultmark D."/>
            <person name="Hetru C."/>
            <person name="Jiang H."/>
            <person name="Grimmelikhuijzen C.J."/>
            <person name="Hauser F."/>
            <person name="Cazzamali G."/>
            <person name="Williamson M."/>
            <person name="Park Y."/>
            <person name="Li B."/>
            <person name="Tanaka Y."/>
            <person name="Predel R."/>
            <person name="Neupert S."/>
            <person name="Schachtner J."/>
            <person name="Verleyen P."/>
            <person name="Raible F."/>
            <person name="Bork P."/>
            <person name="Friedrich M."/>
            <person name="Walden K.K."/>
            <person name="Robertson H.M."/>
            <person name="Angeli S."/>
            <person name="Foret S."/>
            <person name="Bucher G."/>
            <person name="Schuetz S."/>
            <person name="Maleszka R."/>
            <person name="Wimmer E.A."/>
            <person name="Beeman R.W."/>
            <person name="Lorenzen M."/>
            <person name="Tomoyasu Y."/>
            <person name="Miller S.C."/>
            <person name="Grossmann D."/>
            <person name="Bucher G."/>
        </authorList>
    </citation>
    <scope>NUCLEOTIDE SEQUENCE [LARGE SCALE GENOMIC DNA]</scope>
    <source>
        <strain evidence="1 2">Georgia GA2</strain>
    </source>
</reference>
<dbReference type="HOGENOM" id="CLU_1697801_0_0_1"/>
<dbReference type="EMBL" id="KQ971372">
    <property type="protein sequence ID" value="EFA09815.1"/>
    <property type="molecule type" value="Genomic_DNA"/>
</dbReference>
<accession>D6X300</accession>
<gene>
    <name evidence="1" type="primary">GLEAN_11961</name>
    <name evidence="1" type="ORF">TcasGA2_TC011961</name>
</gene>
<organism evidence="1 2">
    <name type="scientific">Tribolium castaneum</name>
    <name type="common">Red flour beetle</name>
    <dbReference type="NCBI Taxonomy" id="7070"/>
    <lineage>
        <taxon>Eukaryota</taxon>
        <taxon>Metazoa</taxon>
        <taxon>Ecdysozoa</taxon>
        <taxon>Arthropoda</taxon>
        <taxon>Hexapoda</taxon>
        <taxon>Insecta</taxon>
        <taxon>Pterygota</taxon>
        <taxon>Neoptera</taxon>
        <taxon>Endopterygota</taxon>
        <taxon>Coleoptera</taxon>
        <taxon>Polyphaga</taxon>
        <taxon>Cucujiformia</taxon>
        <taxon>Tenebrionidae</taxon>
        <taxon>Tenebrionidae incertae sedis</taxon>
        <taxon>Tribolium</taxon>
    </lineage>
</organism>
<sequence>MEFRHQASRAAIFRKYIISFTTYNEFNLQEIKKQLFDLDKLNLTQGLTFIYDMLYALVQWNVNRNVQNLLKSDKKFDLVITEGVLDEALFGLGYYYTSLVVLVSATASNNVNNYIFVNPAPASYVPGMGGTLNFWQNFLAKTVFNALLYLYHLPV</sequence>
<reference evidence="1 2" key="2">
    <citation type="journal article" date="2010" name="Nucleic Acids Res.">
        <title>BeetleBase in 2010: revisions to provide comprehensive genomic information for Tribolium castaneum.</title>
        <authorList>
            <person name="Kim H.S."/>
            <person name="Murphy T."/>
            <person name="Xia J."/>
            <person name="Caragea D."/>
            <person name="Park Y."/>
            <person name="Beeman R.W."/>
            <person name="Lorenzen M.D."/>
            <person name="Butcher S."/>
            <person name="Manak J.R."/>
            <person name="Brown S.J."/>
        </authorList>
    </citation>
    <scope>GENOME REANNOTATION</scope>
    <source>
        <strain evidence="1 2">Georgia GA2</strain>
    </source>
</reference>
<dbReference type="SUPFAM" id="SSF53756">
    <property type="entry name" value="UDP-Glycosyltransferase/glycogen phosphorylase"/>
    <property type="match status" value="1"/>
</dbReference>
<dbReference type="AlphaFoldDB" id="D6X300"/>
<evidence type="ECO:0000313" key="2">
    <source>
        <dbReference type="Proteomes" id="UP000007266"/>
    </source>
</evidence>
<dbReference type="Proteomes" id="UP000007266">
    <property type="component" value="Linkage group 9"/>
</dbReference>
<evidence type="ECO:0000313" key="1">
    <source>
        <dbReference type="EMBL" id="EFA09815.1"/>
    </source>
</evidence>
<keyword evidence="2" id="KW-1185">Reference proteome</keyword>
<dbReference type="PhylomeDB" id="D6X300"/>
<proteinExistence type="predicted"/>
<evidence type="ECO:0008006" key="3">
    <source>
        <dbReference type="Google" id="ProtNLM"/>
    </source>
</evidence>
<protein>
    <recommendedName>
        <fullName evidence="3">Glucuronosyltransferase</fullName>
    </recommendedName>
</protein>
<name>D6X300_TRICA</name>
<dbReference type="InParanoid" id="D6X300"/>